<accession>A0ABV2HY44</accession>
<feature type="compositionally biased region" description="Polar residues" evidence="1">
    <location>
        <begin position="32"/>
        <end position="42"/>
    </location>
</feature>
<reference evidence="2 3" key="1">
    <citation type="submission" date="2024-06" db="EMBL/GenBank/DDBJ databases">
        <title>Genomic Encyclopedia of Type Strains, Phase IV (KMG-IV): sequencing the most valuable type-strain genomes for metagenomic binning, comparative biology and taxonomic classification.</title>
        <authorList>
            <person name="Goeker M."/>
        </authorList>
    </citation>
    <scope>NUCLEOTIDE SEQUENCE [LARGE SCALE GENOMIC DNA]</scope>
    <source>
        <strain evidence="2 3">DSM 29846</strain>
    </source>
</reference>
<comment type="caution">
    <text evidence="2">The sequence shown here is derived from an EMBL/GenBank/DDBJ whole genome shotgun (WGS) entry which is preliminary data.</text>
</comment>
<sequence length="140" mass="15322">MSKSPKQITPIAGNILSIARSKEEQAKAVAESATSYMPTNINVDRLMAPSQAERDAHTVETATVRTEPKSAGPRKGQRKPDQAGKGAKRDSASAVTRKRVSLYLEDDVLIKIFKVSMERHEQLSSATHRLILEALEARGL</sequence>
<evidence type="ECO:0000256" key="1">
    <source>
        <dbReference type="SAM" id="MobiDB-lite"/>
    </source>
</evidence>
<feature type="compositionally biased region" description="Basic and acidic residues" evidence="1">
    <location>
        <begin position="78"/>
        <end position="91"/>
    </location>
</feature>
<organism evidence="2 3">
    <name type="scientific">Mesorhizobium shonense</name>
    <dbReference type="NCBI Taxonomy" id="1209948"/>
    <lineage>
        <taxon>Bacteria</taxon>
        <taxon>Pseudomonadati</taxon>
        <taxon>Pseudomonadota</taxon>
        <taxon>Alphaproteobacteria</taxon>
        <taxon>Hyphomicrobiales</taxon>
        <taxon>Phyllobacteriaceae</taxon>
        <taxon>Mesorhizobium</taxon>
    </lineage>
</organism>
<keyword evidence="3" id="KW-1185">Reference proteome</keyword>
<protein>
    <recommendedName>
        <fullName evidence="4">CopG family transcriptional regulator</fullName>
    </recommendedName>
</protein>
<evidence type="ECO:0000313" key="2">
    <source>
        <dbReference type="EMBL" id="MET3595218.1"/>
    </source>
</evidence>
<dbReference type="RefSeq" id="WP_354416590.1">
    <property type="nucleotide sequence ID" value="NZ_JBEPLM010000009.1"/>
</dbReference>
<evidence type="ECO:0000313" key="3">
    <source>
        <dbReference type="Proteomes" id="UP001549036"/>
    </source>
</evidence>
<evidence type="ECO:0008006" key="4">
    <source>
        <dbReference type="Google" id="ProtNLM"/>
    </source>
</evidence>
<name>A0ABV2HY44_9HYPH</name>
<dbReference type="EMBL" id="JBEPLM010000009">
    <property type="protein sequence ID" value="MET3595218.1"/>
    <property type="molecule type" value="Genomic_DNA"/>
</dbReference>
<gene>
    <name evidence="2" type="ORF">ABID26_004630</name>
</gene>
<dbReference type="Proteomes" id="UP001549036">
    <property type="component" value="Unassembled WGS sequence"/>
</dbReference>
<proteinExistence type="predicted"/>
<feature type="region of interest" description="Disordered" evidence="1">
    <location>
        <begin position="29"/>
        <end position="96"/>
    </location>
</feature>